<evidence type="ECO:0000313" key="2">
    <source>
        <dbReference type="Proteomes" id="UP000276133"/>
    </source>
</evidence>
<reference evidence="1 2" key="1">
    <citation type="journal article" date="2018" name="Sci. Rep.">
        <title>Genomic signatures of local adaptation to the degree of environmental predictability in rotifers.</title>
        <authorList>
            <person name="Franch-Gras L."/>
            <person name="Hahn C."/>
            <person name="Garcia-Roger E.M."/>
            <person name="Carmona M.J."/>
            <person name="Serra M."/>
            <person name="Gomez A."/>
        </authorList>
    </citation>
    <scope>NUCLEOTIDE SEQUENCE [LARGE SCALE GENOMIC DNA]</scope>
    <source>
        <strain evidence="1">HYR1</strain>
    </source>
</reference>
<proteinExistence type="predicted"/>
<gene>
    <name evidence="1" type="ORF">BpHYR1_020336</name>
</gene>
<accession>A0A3M7Q0Q9</accession>
<comment type="caution">
    <text evidence="1">The sequence shown here is derived from an EMBL/GenBank/DDBJ whole genome shotgun (WGS) entry which is preliminary data.</text>
</comment>
<dbReference type="Proteomes" id="UP000276133">
    <property type="component" value="Unassembled WGS sequence"/>
</dbReference>
<protein>
    <submittedName>
        <fullName evidence="1">Uncharacterized protein</fullName>
    </submittedName>
</protein>
<keyword evidence="2" id="KW-1185">Reference proteome</keyword>
<evidence type="ECO:0000313" key="1">
    <source>
        <dbReference type="EMBL" id="RNA05037.1"/>
    </source>
</evidence>
<sequence length="59" mass="7179">MFNLNKTELTHIDKLFYHNSNPMLNCMNKNYHNLSHSKLNYSRIDCQDMYSTKNKSHYH</sequence>
<dbReference type="EMBL" id="REGN01007880">
    <property type="protein sequence ID" value="RNA05037.1"/>
    <property type="molecule type" value="Genomic_DNA"/>
</dbReference>
<organism evidence="1 2">
    <name type="scientific">Brachionus plicatilis</name>
    <name type="common">Marine rotifer</name>
    <name type="synonym">Brachionus muelleri</name>
    <dbReference type="NCBI Taxonomy" id="10195"/>
    <lineage>
        <taxon>Eukaryota</taxon>
        <taxon>Metazoa</taxon>
        <taxon>Spiralia</taxon>
        <taxon>Gnathifera</taxon>
        <taxon>Rotifera</taxon>
        <taxon>Eurotatoria</taxon>
        <taxon>Monogononta</taxon>
        <taxon>Pseudotrocha</taxon>
        <taxon>Ploima</taxon>
        <taxon>Brachionidae</taxon>
        <taxon>Brachionus</taxon>
    </lineage>
</organism>
<dbReference type="AlphaFoldDB" id="A0A3M7Q0Q9"/>
<name>A0A3M7Q0Q9_BRAPC</name>